<dbReference type="KEGG" id="amaq:GO499_06580"/>
<dbReference type="SUPFAM" id="SSF110997">
    <property type="entry name" value="Sporulation related repeat"/>
    <property type="match status" value="1"/>
</dbReference>
<sequence>MDIMVGGSVLARCGFVLVCGLALSGCDELGGGKGDAAASATVNTSRGQLRIEERDVEAPDVFSLRSTGLWDGRPTFGGVWVAVPQNVEPDRVKITNLDTGKSIEGGLFRKEVDNPGPSILVSSDAATAIGMQAGTPVDMELVVLRRETVEITPPPPVVPLEDAAPEDDETAVAAADIPAEGISTEALETSVLEAVDASVAAVETAATAAATPAPTPVEAPATATPEPVAPAQAELLPPASEIERPYVQVATVSNPAGANDIIKRLQGAGLSGELRVGQNAGKTIFSVVIGPAQTTKERSEILGKVRKLGFTDAYPV</sequence>
<protein>
    <submittedName>
        <fullName evidence="3">SPOR domain-containing protein</fullName>
    </submittedName>
</protein>
<dbReference type="Gene3D" id="3.30.70.1070">
    <property type="entry name" value="Sporulation related repeat"/>
    <property type="match status" value="1"/>
</dbReference>
<evidence type="ECO:0000256" key="1">
    <source>
        <dbReference type="SAM" id="MobiDB-lite"/>
    </source>
</evidence>
<dbReference type="PROSITE" id="PS51724">
    <property type="entry name" value="SPOR"/>
    <property type="match status" value="1"/>
</dbReference>
<dbReference type="InterPro" id="IPR036680">
    <property type="entry name" value="SPOR-like_sf"/>
</dbReference>
<dbReference type="EMBL" id="CP046620">
    <property type="protein sequence ID" value="QHQ34889.1"/>
    <property type="molecule type" value="Genomic_DNA"/>
</dbReference>
<accession>A0A6P1T0S6</accession>
<evidence type="ECO:0000313" key="4">
    <source>
        <dbReference type="Proteomes" id="UP000464495"/>
    </source>
</evidence>
<organism evidence="3 4">
    <name type="scientific">Algicella marina</name>
    <dbReference type="NCBI Taxonomy" id="2683284"/>
    <lineage>
        <taxon>Bacteria</taxon>
        <taxon>Pseudomonadati</taxon>
        <taxon>Pseudomonadota</taxon>
        <taxon>Alphaproteobacteria</taxon>
        <taxon>Rhodobacterales</taxon>
        <taxon>Paracoccaceae</taxon>
        <taxon>Algicella</taxon>
    </lineage>
</organism>
<evidence type="ECO:0000259" key="2">
    <source>
        <dbReference type="PROSITE" id="PS51724"/>
    </source>
</evidence>
<dbReference type="Proteomes" id="UP000464495">
    <property type="component" value="Chromosome"/>
</dbReference>
<name>A0A6P1T0S6_9RHOB</name>
<dbReference type="RefSeq" id="WP_161861455.1">
    <property type="nucleotide sequence ID" value="NZ_CP046620.1"/>
</dbReference>
<proteinExistence type="predicted"/>
<dbReference type="GO" id="GO:0042834">
    <property type="term" value="F:peptidoglycan binding"/>
    <property type="evidence" value="ECO:0007669"/>
    <property type="project" value="InterPro"/>
</dbReference>
<dbReference type="Pfam" id="PF05036">
    <property type="entry name" value="SPOR"/>
    <property type="match status" value="1"/>
</dbReference>
<feature type="domain" description="SPOR" evidence="2">
    <location>
        <begin position="239"/>
        <end position="316"/>
    </location>
</feature>
<evidence type="ECO:0000313" key="3">
    <source>
        <dbReference type="EMBL" id="QHQ34889.1"/>
    </source>
</evidence>
<keyword evidence="4" id="KW-1185">Reference proteome</keyword>
<feature type="region of interest" description="Disordered" evidence="1">
    <location>
        <begin position="208"/>
        <end position="227"/>
    </location>
</feature>
<dbReference type="AlphaFoldDB" id="A0A6P1T0S6"/>
<dbReference type="InterPro" id="IPR007730">
    <property type="entry name" value="SPOR-like_dom"/>
</dbReference>
<gene>
    <name evidence="3" type="ORF">GO499_06580</name>
</gene>
<reference evidence="3 4" key="1">
    <citation type="submission" date="2019-12" db="EMBL/GenBank/DDBJ databases">
        <title>Complete genome sequence of Algicella marina strain 9Alg 56(T) isolated from the red alga Tichocarpus crinitus.</title>
        <authorList>
            <person name="Kim S.-G."/>
            <person name="Nedashkovskaya O.I."/>
        </authorList>
    </citation>
    <scope>NUCLEOTIDE SEQUENCE [LARGE SCALE GENOMIC DNA]</scope>
    <source>
        <strain evidence="3 4">9Alg 56</strain>
    </source>
</reference>